<sequence>MVSSPTVLDSSCVLLVGTSEWLTQFKTTLNTRTDATVQRVETKSEALEVFQTDSKDCIITAYTLGETTGLDLLRGLC</sequence>
<dbReference type="InterPro" id="IPR011006">
    <property type="entry name" value="CheY-like_superfamily"/>
</dbReference>
<dbReference type="AlphaFoldDB" id="A0A4C2EN09"/>
<reference evidence="1 2" key="1">
    <citation type="submission" date="2019-02" db="EMBL/GenBank/DDBJ databases">
        <title>Haloarcula mannanilyticum sp. nov., a mannan degrading haloarchaeon isolated from commercial salt.</title>
        <authorList>
            <person name="Enomoto S."/>
            <person name="Shimane Y."/>
            <person name="Kamekura M."/>
            <person name="Ito T."/>
            <person name="Moriya O."/>
            <person name="Ihara K."/>
            <person name="Takahashi-Ando N."/>
            <person name="Fukushima Y."/>
            <person name="Yoshida Y."/>
            <person name="Usama R."/>
            <person name="Takai K."/>
            <person name="Minegishi H."/>
        </authorList>
    </citation>
    <scope>NUCLEOTIDE SEQUENCE [LARGE SCALE GENOMIC DNA]</scope>
    <source>
        <strain evidence="1 2">MD130-1</strain>
    </source>
</reference>
<comment type="caution">
    <text evidence="1">The sequence shown here is derived from an EMBL/GenBank/DDBJ whole genome shotgun (WGS) entry which is preliminary data.</text>
</comment>
<name>A0A4C2EN09_9EURY</name>
<evidence type="ECO:0000313" key="1">
    <source>
        <dbReference type="EMBL" id="GCF15974.1"/>
    </source>
</evidence>
<dbReference type="Proteomes" id="UP000304382">
    <property type="component" value="Unassembled WGS sequence"/>
</dbReference>
<dbReference type="SUPFAM" id="SSF52172">
    <property type="entry name" value="CheY-like"/>
    <property type="match status" value="1"/>
</dbReference>
<evidence type="ECO:0008006" key="3">
    <source>
        <dbReference type="Google" id="ProtNLM"/>
    </source>
</evidence>
<keyword evidence="2" id="KW-1185">Reference proteome</keyword>
<proteinExistence type="predicted"/>
<organism evidence="1 2">
    <name type="scientific">Haloarcula mannanilytica</name>
    <dbReference type="NCBI Taxonomy" id="2509225"/>
    <lineage>
        <taxon>Archaea</taxon>
        <taxon>Methanobacteriati</taxon>
        <taxon>Methanobacteriota</taxon>
        <taxon>Stenosarchaea group</taxon>
        <taxon>Halobacteria</taxon>
        <taxon>Halobacteriales</taxon>
        <taxon>Haloarculaceae</taxon>
        <taxon>Haloarcula</taxon>
    </lineage>
</organism>
<dbReference type="EMBL" id="BIXZ01000013">
    <property type="protein sequence ID" value="GCF15974.1"/>
    <property type="molecule type" value="Genomic_DNA"/>
</dbReference>
<evidence type="ECO:0000313" key="2">
    <source>
        <dbReference type="Proteomes" id="UP000304382"/>
    </source>
</evidence>
<protein>
    <recommendedName>
        <fullName evidence="3">Response regulatory domain-containing protein</fullName>
    </recommendedName>
</protein>
<accession>A0A4C2EN09</accession>
<gene>
    <name evidence="1" type="ORF">Harman_39090</name>
</gene>